<evidence type="ECO:0000256" key="1">
    <source>
        <dbReference type="ARBA" id="ARBA00004123"/>
    </source>
</evidence>
<protein>
    <submittedName>
        <fullName evidence="8">Uncharacterized protein</fullName>
    </submittedName>
</protein>
<proteinExistence type="predicted"/>
<dbReference type="SMART" id="SM00717">
    <property type="entry name" value="SANT"/>
    <property type="match status" value="2"/>
</dbReference>
<keyword evidence="9" id="KW-1185">Reference proteome</keyword>
<feature type="domain" description="Myb-like" evidence="6">
    <location>
        <begin position="9"/>
        <end position="61"/>
    </location>
</feature>
<feature type="compositionally biased region" description="Polar residues" evidence="5">
    <location>
        <begin position="155"/>
        <end position="172"/>
    </location>
</feature>
<dbReference type="InterPro" id="IPR015495">
    <property type="entry name" value="Myb_TF_plants"/>
</dbReference>
<dbReference type="PROSITE" id="PS50090">
    <property type="entry name" value="MYB_LIKE"/>
    <property type="match status" value="2"/>
</dbReference>
<dbReference type="InterPro" id="IPR001005">
    <property type="entry name" value="SANT/Myb"/>
</dbReference>
<reference evidence="8" key="1">
    <citation type="submission" date="2021-01" db="EMBL/GenBank/DDBJ databases">
        <title>Adiantum capillus-veneris genome.</title>
        <authorList>
            <person name="Fang Y."/>
            <person name="Liao Q."/>
        </authorList>
    </citation>
    <scope>NUCLEOTIDE SEQUENCE</scope>
    <source>
        <strain evidence="8">H3</strain>
        <tissue evidence="8">Leaf</tissue>
    </source>
</reference>
<keyword evidence="3" id="KW-0238">DNA-binding</keyword>
<feature type="compositionally biased region" description="Polar residues" evidence="5">
    <location>
        <begin position="183"/>
        <end position="192"/>
    </location>
</feature>
<dbReference type="Pfam" id="PF00249">
    <property type="entry name" value="Myb_DNA-binding"/>
    <property type="match status" value="2"/>
</dbReference>
<dbReference type="InterPro" id="IPR009057">
    <property type="entry name" value="Homeodomain-like_sf"/>
</dbReference>
<evidence type="ECO:0000313" key="8">
    <source>
        <dbReference type="EMBL" id="KAI5060958.1"/>
    </source>
</evidence>
<gene>
    <name evidence="8" type="ORF">GOP47_0023463</name>
</gene>
<dbReference type="AlphaFoldDB" id="A0A9D4U3Q7"/>
<dbReference type="FunFam" id="1.10.10.60:FF:000204">
    <property type="entry name" value="transcription factor MYB80"/>
    <property type="match status" value="1"/>
</dbReference>
<evidence type="ECO:0000256" key="5">
    <source>
        <dbReference type="SAM" id="MobiDB-lite"/>
    </source>
</evidence>
<comment type="caution">
    <text evidence="8">The sequence shown here is derived from an EMBL/GenBank/DDBJ whole genome shotgun (WGS) entry which is preliminary data.</text>
</comment>
<feature type="domain" description="Myb-like" evidence="6">
    <location>
        <begin position="62"/>
        <end position="112"/>
    </location>
</feature>
<dbReference type="Proteomes" id="UP000886520">
    <property type="component" value="Chromosome 23"/>
</dbReference>
<evidence type="ECO:0000313" key="9">
    <source>
        <dbReference type="Proteomes" id="UP000886520"/>
    </source>
</evidence>
<feature type="domain" description="HTH myb-type" evidence="7">
    <location>
        <begin position="9"/>
        <end position="61"/>
    </location>
</feature>
<comment type="subcellular location">
    <subcellularLocation>
        <location evidence="1">Nucleus</location>
    </subcellularLocation>
</comment>
<organism evidence="8 9">
    <name type="scientific">Adiantum capillus-veneris</name>
    <name type="common">Maidenhair fern</name>
    <dbReference type="NCBI Taxonomy" id="13818"/>
    <lineage>
        <taxon>Eukaryota</taxon>
        <taxon>Viridiplantae</taxon>
        <taxon>Streptophyta</taxon>
        <taxon>Embryophyta</taxon>
        <taxon>Tracheophyta</taxon>
        <taxon>Polypodiopsida</taxon>
        <taxon>Polypodiidae</taxon>
        <taxon>Polypodiales</taxon>
        <taxon>Pteridineae</taxon>
        <taxon>Pteridaceae</taxon>
        <taxon>Vittarioideae</taxon>
        <taxon>Adiantum</taxon>
    </lineage>
</organism>
<feature type="region of interest" description="Disordered" evidence="5">
    <location>
        <begin position="413"/>
        <end position="442"/>
    </location>
</feature>
<dbReference type="FunFam" id="1.10.10.60:FF:000001">
    <property type="entry name" value="MYB-related transcription factor"/>
    <property type="match status" value="1"/>
</dbReference>
<evidence type="ECO:0000256" key="3">
    <source>
        <dbReference type="ARBA" id="ARBA00023125"/>
    </source>
</evidence>
<keyword evidence="2" id="KW-0677">Repeat</keyword>
<dbReference type="Gene3D" id="1.10.10.60">
    <property type="entry name" value="Homeodomain-like"/>
    <property type="match status" value="2"/>
</dbReference>
<feature type="domain" description="HTH myb-type" evidence="7">
    <location>
        <begin position="62"/>
        <end position="116"/>
    </location>
</feature>
<dbReference type="InterPro" id="IPR017930">
    <property type="entry name" value="Myb_dom"/>
</dbReference>
<dbReference type="PANTHER" id="PTHR47994:SF5">
    <property type="entry name" value="F14D16.11-RELATED"/>
    <property type="match status" value="1"/>
</dbReference>
<evidence type="ECO:0000256" key="2">
    <source>
        <dbReference type="ARBA" id="ARBA00022737"/>
    </source>
</evidence>
<sequence>MGRQPCCEKVGLKKGPWSVEEDRKLVSFITRFGHSCWREVPKLAGLLRCGKSCRLRWTNYLRPDLKRGLLSDSEEKLIIDLHAAIGNRWSRIAAQLPGRTDNEIKNYWNTRIKKKLKQMGIDPITHKPLSELTPSESANYHKKKANKLLLHHHSNGSCNDSSSTLSHQSPGLLNSDAAVSGGEDSSTTQSPAVSKHAVVLTKRERLELESREAHMRVQKMKEALLAFNSRFTNPPPTVMSSPTSVISLAHRAHFEDLDESLFIEKPNSVKDDADEINPLRFSHAAGPHRIAPPFFPFHVTQEPTSLLSYTSTNSNFGDYIDQKQLLQGELSKQIHVDMNPLSINHAYGCQQPSNDWLKARREMDLAIAQGHMGATEWSNTTLHSSSDLQAAILTHEALDCSWIKVALGLQESKSPQESLSPSTTTTHMPCQENSITSSSLALPPSSSYLDAPPWNSMMQHYLEDGPLPSAFLDSQSTTATTPTIASSTSTITNFAPSELQRLALLLDEI</sequence>
<feature type="compositionally biased region" description="Polar residues" evidence="5">
    <location>
        <begin position="413"/>
        <end position="436"/>
    </location>
</feature>
<evidence type="ECO:0000259" key="6">
    <source>
        <dbReference type="PROSITE" id="PS50090"/>
    </source>
</evidence>
<accession>A0A9D4U3Q7</accession>
<dbReference type="PANTHER" id="PTHR47994">
    <property type="entry name" value="F14D16.11-RELATED"/>
    <property type="match status" value="1"/>
</dbReference>
<dbReference type="PROSITE" id="PS51294">
    <property type="entry name" value="HTH_MYB"/>
    <property type="match status" value="2"/>
</dbReference>
<evidence type="ECO:0000256" key="4">
    <source>
        <dbReference type="ARBA" id="ARBA00023242"/>
    </source>
</evidence>
<name>A0A9D4U3Q7_ADICA</name>
<evidence type="ECO:0000259" key="7">
    <source>
        <dbReference type="PROSITE" id="PS51294"/>
    </source>
</evidence>
<dbReference type="SUPFAM" id="SSF46689">
    <property type="entry name" value="Homeodomain-like"/>
    <property type="match status" value="1"/>
</dbReference>
<dbReference type="OrthoDB" id="2143914at2759"/>
<dbReference type="CDD" id="cd00167">
    <property type="entry name" value="SANT"/>
    <property type="match status" value="2"/>
</dbReference>
<dbReference type="GO" id="GO:0003677">
    <property type="term" value="F:DNA binding"/>
    <property type="evidence" value="ECO:0007669"/>
    <property type="project" value="UniProtKB-KW"/>
</dbReference>
<keyword evidence="4" id="KW-0539">Nucleus</keyword>
<dbReference type="EMBL" id="JABFUD020000023">
    <property type="protein sequence ID" value="KAI5060958.1"/>
    <property type="molecule type" value="Genomic_DNA"/>
</dbReference>
<dbReference type="GO" id="GO:0005634">
    <property type="term" value="C:nucleus"/>
    <property type="evidence" value="ECO:0007669"/>
    <property type="project" value="UniProtKB-SubCell"/>
</dbReference>
<feature type="region of interest" description="Disordered" evidence="5">
    <location>
        <begin position="152"/>
        <end position="198"/>
    </location>
</feature>